<feature type="domain" description="Telomerase activating protein Est1-like N-terminal" evidence="1">
    <location>
        <begin position="62"/>
        <end position="144"/>
    </location>
</feature>
<protein>
    <recommendedName>
        <fullName evidence="1">Telomerase activating protein Est1-like N-terminal domain-containing protein</fullName>
    </recommendedName>
</protein>
<evidence type="ECO:0000259" key="1">
    <source>
        <dbReference type="Pfam" id="PF10374"/>
    </source>
</evidence>
<comment type="caution">
    <text evidence="2">The sequence shown here is derived from an EMBL/GenBank/DDBJ whole genome shotgun (WGS) entry which is preliminary data.</text>
</comment>
<dbReference type="Gene3D" id="1.25.40.10">
    <property type="entry name" value="Tetratricopeptide repeat domain"/>
    <property type="match status" value="1"/>
</dbReference>
<evidence type="ECO:0000313" key="3">
    <source>
        <dbReference type="Proteomes" id="UP000298061"/>
    </source>
</evidence>
<dbReference type="OrthoDB" id="69928at2759"/>
<organism evidence="2 3">
    <name type="scientific">Hericium alpestre</name>
    <dbReference type="NCBI Taxonomy" id="135208"/>
    <lineage>
        <taxon>Eukaryota</taxon>
        <taxon>Fungi</taxon>
        <taxon>Dikarya</taxon>
        <taxon>Basidiomycota</taxon>
        <taxon>Agaricomycotina</taxon>
        <taxon>Agaricomycetes</taxon>
        <taxon>Russulales</taxon>
        <taxon>Hericiaceae</taxon>
        <taxon>Hericium</taxon>
    </lineage>
</organism>
<dbReference type="STRING" id="135208.A0A4Y9ZRS8"/>
<dbReference type="SUPFAM" id="SSF48452">
    <property type="entry name" value="TPR-like"/>
    <property type="match status" value="1"/>
</dbReference>
<reference evidence="2 3" key="1">
    <citation type="submission" date="2019-02" db="EMBL/GenBank/DDBJ databases">
        <title>Genome sequencing of the rare red list fungi Hericium alpestre (H. flagellum).</title>
        <authorList>
            <person name="Buettner E."/>
            <person name="Kellner H."/>
        </authorList>
    </citation>
    <scope>NUCLEOTIDE SEQUENCE [LARGE SCALE GENOMIC DNA]</scope>
    <source>
        <strain evidence="2 3">DSM 108284</strain>
    </source>
</reference>
<dbReference type="InterPro" id="IPR011990">
    <property type="entry name" value="TPR-like_helical_dom_sf"/>
</dbReference>
<name>A0A4Y9ZRS8_9AGAM</name>
<evidence type="ECO:0000313" key="2">
    <source>
        <dbReference type="EMBL" id="TFY77492.1"/>
    </source>
</evidence>
<accession>A0A4Y9ZRS8</accession>
<keyword evidence="3" id="KW-1185">Reference proteome</keyword>
<dbReference type="EMBL" id="SFCI01000899">
    <property type="protein sequence ID" value="TFY77492.1"/>
    <property type="molecule type" value="Genomic_DNA"/>
</dbReference>
<dbReference type="Proteomes" id="UP000298061">
    <property type="component" value="Unassembled WGS sequence"/>
</dbReference>
<dbReference type="Pfam" id="PF10374">
    <property type="entry name" value="EST1"/>
    <property type="match status" value="1"/>
</dbReference>
<gene>
    <name evidence="2" type="ORF">EWM64_g6521</name>
</gene>
<sequence>MSDEASAIAKEAKGLQQGLKEFLTAKSRDPWDKEVEFQRKNLQKQYLLLLLAHPYAKESKDAETHLWMQTSYALISVYKQRIATVERALRESGAQKQQGRGPRHGPVEQRKLLQRFKQFLANEEKFWTQLIVRYQRQFALTEARPALLALGTPLPHRRGGSRARCGRRWERWTPEPLSLPA</sequence>
<dbReference type="AlphaFoldDB" id="A0A4Y9ZRS8"/>
<proteinExistence type="predicted"/>
<dbReference type="InterPro" id="IPR019458">
    <property type="entry name" value="Est1-like_N"/>
</dbReference>